<sequence length="443" mass="49017">MTASTARDSALPPIVADDRPLKRLGLVIVLTVFGGLGGWAALAPLGSASLAPGIVTVESYRKTVQHLEGGIVKQILARDGDRVEKDQTLVILDDTQARAQLEVLRGQYFLSLAREARLVAEQADAGRIEFPRTLLDQRGDPRVAEAIKLQEQLFRVRKVSREGEIAVLEQTIQQLTSKIAGLQALKTSREQLLDSYRGELEDYKALLQQGFADKQHVRELERRVAQVEGERAEYLSEIATSQVQIGEARLKILQLKKDFQAQVTDELTKVQADLFDLQERMQSLRDTVERTVIKAPESGMVLGLSVHTIGGVIKPGEPLLDIVPKGEKLIIEAEVPPLDIDRVHPGLKADVRLSVFKSATTPRVEGEVLSVSADRLVNERTGAAYYLARVALTEEGQRKLRESHHELVPGMPVEVLINTGQRTMLAYLLQPLSNAFARSFIED</sequence>
<evidence type="ECO:0000256" key="2">
    <source>
        <dbReference type="ARBA" id="ARBA00009477"/>
    </source>
</evidence>
<keyword evidence="5 9" id="KW-0997">Cell inner membrane</keyword>
<dbReference type="PROSITE" id="PS00543">
    <property type="entry name" value="HLYD_FAMILY"/>
    <property type="match status" value="1"/>
</dbReference>
<keyword evidence="8 9" id="KW-0472">Membrane</keyword>
<dbReference type="PANTHER" id="PTHR30386:SF17">
    <property type="entry name" value="ALKALINE PROTEASE SECRETION PROTEIN APRE"/>
    <property type="match status" value="1"/>
</dbReference>
<dbReference type="InterPro" id="IPR010129">
    <property type="entry name" value="T1SS_HlyD"/>
</dbReference>
<evidence type="ECO:0000256" key="1">
    <source>
        <dbReference type="ARBA" id="ARBA00004377"/>
    </source>
</evidence>
<name>A0ABM9NJL1_9GAMM</name>
<evidence type="ECO:0000313" key="13">
    <source>
        <dbReference type="Proteomes" id="UP001497493"/>
    </source>
</evidence>
<gene>
    <name evidence="12" type="ORF">MECH1_V1_2043</name>
</gene>
<dbReference type="Gene3D" id="1.10.287.1490">
    <property type="match status" value="1"/>
</dbReference>
<dbReference type="Pfam" id="PF26002">
    <property type="entry name" value="Beta-barrel_AprE"/>
    <property type="match status" value="1"/>
</dbReference>
<accession>A0ABM9NJL1</accession>
<dbReference type="NCBIfam" id="TIGR01843">
    <property type="entry name" value="type_I_hlyD"/>
    <property type="match status" value="1"/>
</dbReference>
<comment type="subcellular location">
    <subcellularLocation>
        <location evidence="1 9">Cell inner membrane</location>
        <topology evidence="1 9">Single-pass membrane protein</topology>
    </subcellularLocation>
</comment>
<evidence type="ECO:0000259" key="10">
    <source>
        <dbReference type="Pfam" id="PF25994"/>
    </source>
</evidence>
<dbReference type="InterPro" id="IPR006144">
    <property type="entry name" value="Secretion_HlyD_CS"/>
</dbReference>
<evidence type="ECO:0000313" key="12">
    <source>
        <dbReference type="EMBL" id="CAL1240819.1"/>
    </source>
</evidence>
<comment type="similarity">
    <text evidence="2 9">Belongs to the membrane fusion protein (MFP) (TC 8.A.1) family.</text>
</comment>
<evidence type="ECO:0000256" key="4">
    <source>
        <dbReference type="ARBA" id="ARBA00022475"/>
    </source>
</evidence>
<dbReference type="PRINTS" id="PR01490">
    <property type="entry name" value="RTXTOXIND"/>
</dbReference>
<organism evidence="12 13">
    <name type="scientific">Candidatus Methylocalor cossyra</name>
    <dbReference type="NCBI Taxonomy" id="3108543"/>
    <lineage>
        <taxon>Bacteria</taxon>
        <taxon>Pseudomonadati</taxon>
        <taxon>Pseudomonadota</taxon>
        <taxon>Gammaproteobacteria</taxon>
        <taxon>Methylococcales</taxon>
        <taxon>Methylococcaceae</taxon>
        <taxon>Candidatus Methylocalor</taxon>
    </lineage>
</organism>
<dbReference type="EMBL" id="OZ026884">
    <property type="protein sequence ID" value="CAL1240819.1"/>
    <property type="molecule type" value="Genomic_DNA"/>
</dbReference>
<evidence type="ECO:0000256" key="5">
    <source>
        <dbReference type="ARBA" id="ARBA00022519"/>
    </source>
</evidence>
<evidence type="ECO:0000256" key="8">
    <source>
        <dbReference type="ARBA" id="ARBA00023136"/>
    </source>
</evidence>
<reference evidence="12 13" key="1">
    <citation type="submission" date="2024-04" db="EMBL/GenBank/DDBJ databases">
        <authorList>
            <person name="Cremers G."/>
        </authorList>
    </citation>
    <scope>NUCLEOTIDE SEQUENCE [LARGE SCALE GENOMIC DNA]</scope>
    <source>
        <strain evidence="12">MeCH1-AG</strain>
    </source>
</reference>
<dbReference type="InterPro" id="IPR058781">
    <property type="entry name" value="HH_AprE-like"/>
</dbReference>
<protein>
    <recommendedName>
        <fullName evidence="9">Membrane fusion protein (MFP) family protein</fullName>
    </recommendedName>
</protein>
<dbReference type="Gene3D" id="2.40.30.170">
    <property type="match status" value="1"/>
</dbReference>
<dbReference type="InterPro" id="IPR050739">
    <property type="entry name" value="MFP"/>
</dbReference>
<dbReference type="Pfam" id="PF25994">
    <property type="entry name" value="HH_AprE"/>
    <property type="match status" value="1"/>
</dbReference>
<proteinExistence type="inferred from homology"/>
<feature type="domain" description="AprE-like long alpha-helical hairpin" evidence="10">
    <location>
        <begin position="97"/>
        <end position="286"/>
    </location>
</feature>
<dbReference type="Gene3D" id="2.40.50.100">
    <property type="match status" value="1"/>
</dbReference>
<evidence type="ECO:0000256" key="3">
    <source>
        <dbReference type="ARBA" id="ARBA00022448"/>
    </source>
</evidence>
<feature type="domain" description="AprE-like beta-barrel" evidence="11">
    <location>
        <begin position="329"/>
        <end position="420"/>
    </location>
</feature>
<evidence type="ECO:0000256" key="9">
    <source>
        <dbReference type="RuleBase" id="RU365093"/>
    </source>
</evidence>
<evidence type="ECO:0000256" key="6">
    <source>
        <dbReference type="ARBA" id="ARBA00022692"/>
    </source>
</evidence>
<dbReference type="PANTHER" id="PTHR30386">
    <property type="entry name" value="MEMBRANE FUSION SUBUNIT OF EMRAB-TOLC MULTIDRUG EFFLUX PUMP"/>
    <property type="match status" value="1"/>
</dbReference>
<keyword evidence="3 9" id="KW-0813">Transport</keyword>
<keyword evidence="7 9" id="KW-1133">Transmembrane helix</keyword>
<dbReference type="Proteomes" id="UP001497493">
    <property type="component" value="Chromosome"/>
</dbReference>
<feature type="transmembrane region" description="Helical" evidence="9">
    <location>
        <begin position="24"/>
        <end position="42"/>
    </location>
</feature>
<evidence type="ECO:0000259" key="11">
    <source>
        <dbReference type="Pfam" id="PF26002"/>
    </source>
</evidence>
<keyword evidence="13" id="KW-1185">Reference proteome</keyword>
<dbReference type="RefSeq" id="WP_348757383.1">
    <property type="nucleotide sequence ID" value="NZ_OZ026884.1"/>
</dbReference>
<evidence type="ECO:0000256" key="7">
    <source>
        <dbReference type="ARBA" id="ARBA00022989"/>
    </source>
</evidence>
<keyword evidence="4 9" id="KW-1003">Cell membrane</keyword>
<dbReference type="InterPro" id="IPR058982">
    <property type="entry name" value="Beta-barrel_AprE"/>
</dbReference>
<keyword evidence="6 9" id="KW-0812">Transmembrane</keyword>